<evidence type="ECO:0000256" key="1">
    <source>
        <dbReference type="SAM" id="MobiDB-lite"/>
    </source>
</evidence>
<evidence type="ECO:0000313" key="3">
    <source>
        <dbReference type="EMBL" id="ROT63870.1"/>
    </source>
</evidence>
<evidence type="ECO:0000313" key="4">
    <source>
        <dbReference type="Proteomes" id="UP000283509"/>
    </source>
</evidence>
<dbReference type="Proteomes" id="UP000283509">
    <property type="component" value="Unassembled WGS sequence"/>
</dbReference>
<sequence length="377" mass="41699">MTTIGTKSENRTLLSSKSGRQRRSSCDPDVAIASDTEVQVLETGKDDISLYTRRRNLKYIDVKLTFTFGQETRRFPTERCAADPSCWQAVKVRALRNPSGARASKWAVQLSLGSCSFYETSSYLYWVNSLYSVSILARGSSEWYFTPRGLGCPSHVNPSHCPPVEDLDPSVRVVGAEGAASTGVGIAASCLLLLINILIVIVLYRRLRTRSESSLRLTQISVEDDNNIASAGASSRSGEGNLYLPPCPRTTVAPYPLTSPPRRYPDPPRRYPDPPLIPAGDAEGPDYLYVVVPNTRSQRQTNTCPRSRQFLESGSRSLYDDVSSECGQGQYGDVNEDRLPVQPRVLYSNTFPGRLTGKPSPRFQQTDTNHYINLTGE</sequence>
<protein>
    <submittedName>
        <fullName evidence="3">Uncharacterized protein</fullName>
    </submittedName>
</protein>
<feature type="transmembrane region" description="Helical" evidence="2">
    <location>
        <begin position="184"/>
        <end position="204"/>
    </location>
</feature>
<feature type="region of interest" description="Disordered" evidence="1">
    <location>
        <begin position="231"/>
        <end position="271"/>
    </location>
</feature>
<dbReference type="AlphaFoldDB" id="A0A423SHZ4"/>
<keyword evidence="2" id="KW-0472">Membrane</keyword>
<accession>A0A423SHZ4</accession>
<keyword evidence="4" id="KW-1185">Reference proteome</keyword>
<name>A0A423SHZ4_PENVA</name>
<feature type="compositionally biased region" description="Polar residues" evidence="1">
    <location>
        <begin position="1"/>
        <end position="18"/>
    </location>
</feature>
<proteinExistence type="predicted"/>
<dbReference type="OrthoDB" id="6363568at2759"/>
<feature type="compositionally biased region" description="Polar residues" evidence="1">
    <location>
        <begin position="362"/>
        <end position="377"/>
    </location>
</feature>
<comment type="caution">
    <text evidence="3">The sequence shown here is derived from an EMBL/GenBank/DDBJ whole genome shotgun (WGS) entry which is preliminary data.</text>
</comment>
<organism evidence="3 4">
    <name type="scientific">Penaeus vannamei</name>
    <name type="common">Whiteleg shrimp</name>
    <name type="synonym">Litopenaeus vannamei</name>
    <dbReference type="NCBI Taxonomy" id="6689"/>
    <lineage>
        <taxon>Eukaryota</taxon>
        <taxon>Metazoa</taxon>
        <taxon>Ecdysozoa</taxon>
        <taxon>Arthropoda</taxon>
        <taxon>Crustacea</taxon>
        <taxon>Multicrustacea</taxon>
        <taxon>Malacostraca</taxon>
        <taxon>Eumalacostraca</taxon>
        <taxon>Eucarida</taxon>
        <taxon>Decapoda</taxon>
        <taxon>Dendrobranchiata</taxon>
        <taxon>Penaeoidea</taxon>
        <taxon>Penaeidae</taxon>
        <taxon>Penaeus</taxon>
    </lineage>
</organism>
<feature type="region of interest" description="Disordered" evidence="1">
    <location>
        <begin position="1"/>
        <end position="28"/>
    </location>
</feature>
<dbReference type="EMBL" id="QCYY01003362">
    <property type="protein sequence ID" value="ROT63870.1"/>
    <property type="molecule type" value="Genomic_DNA"/>
</dbReference>
<gene>
    <name evidence="3" type="ORF">C7M84_018211</name>
</gene>
<keyword evidence="2" id="KW-1133">Transmembrane helix</keyword>
<evidence type="ECO:0000256" key="2">
    <source>
        <dbReference type="SAM" id="Phobius"/>
    </source>
</evidence>
<feature type="region of interest" description="Disordered" evidence="1">
    <location>
        <begin position="352"/>
        <end position="377"/>
    </location>
</feature>
<keyword evidence="2" id="KW-0812">Transmembrane</keyword>
<reference evidence="3 4" key="2">
    <citation type="submission" date="2019-01" db="EMBL/GenBank/DDBJ databases">
        <title>The decoding of complex shrimp genome reveals the adaptation for benthos swimmer, frequently molting mechanism and breeding impact on genome.</title>
        <authorList>
            <person name="Sun Y."/>
            <person name="Gao Y."/>
            <person name="Yu Y."/>
        </authorList>
    </citation>
    <scope>NUCLEOTIDE SEQUENCE [LARGE SCALE GENOMIC DNA]</scope>
    <source>
        <tissue evidence="3">Muscle</tissue>
    </source>
</reference>
<reference evidence="3 4" key="1">
    <citation type="submission" date="2018-04" db="EMBL/GenBank/DDBJ databases">
        <authorList>
            <person name="Zhang X."/>
            <person name="Yuan J."/>
            <person name="Li F."/>
            <person name="Xiang J."/>
        </authorList>
    </citation>
    <scope>NUCLEOTIDE SEQUENCE [LARGE SCALE GENOMIC DNA]</scope>
    <source>
        <tissue evidence="3">Muscle</tissue>
    </source>
</reference>
<feature type="compositionally biased region" description="Low complexity" evidence="1">
    <location>
        <begin position="231"/>
        <end position="240"/>
    </location>
</feature>